<evidence type="ECO:0000256" key="2">
    <source>
        <dbReference type="PROSITE-ProRule" id="PRU01161"/>
    </source>
</evidence>
<dbReference type="EMBL" id="RJJR01000002">
    <property type="protein sequence ID" value="RNI39076.1"/>
    <property type="molecule type" value="Genomic_DNA"/>
</dbReference>
<feature type="active site" description="Nucleophile" evidence="2">
    <location>
        <position position="68"/>
    </location>
</feature>
<accession>A0A3M9NMR8</accession>
<dbReference type="GO" id="GO:0016787">
    <property type="term" value="F:hydrolase activity"/>
    <property type="evidence" value="ECO:0007669"/>
    <property type="project" value="UniProtKB-UniRule"/>
</dbReference>
<evidence type="ECO:0000259" key="3">
    <source>
        <dbReference type="PROSITE" id="PS51635"/>
    </source>
</evidence>
<dbReference type="Proteomes" id="UP000267223">
    <property type="component" value="Unassembled WGS sequence"/>
</dbReference>
<evidence type="ECO:0000313" key="4">
    <source>
        <dbReference type="EMBL" id="RNI39076.1"/>
    </source>
</evidence>
<dbReference type="InterPro" id="IPR002641">
    <property type="entry name" value="PNPLA_dom"/>
</dbReference>
<dbReference type="PANTHER" id="PTHR24138">
    <property type="entry name" value="INTRACELLLAR PHOSPHOLIPASE A FAMILY"/>
    <property type="match status" value="1"/>
</dbReference>
<evidence type="ECO:0000256" key="1">
    <source>
        <dbReference type="ARBA" id="ARBA00023098"/>
    </source>
</evidence>
<dbReference type="Pfam" id="PF01734">
    <property type="entry name" value="Patatin"/>
    <property type="match status" value="1"/>
</dbReference>
<dbReference type="RefSeq" id="WP_123119640.1">
    <property type="nucleotide sequence ID" value="NZ_RJJR01000002.1"/>
</dbReference>
<dbReference type="SUPFAM" id="SSF52151">
    <property type="entry name" value="FabD/lysophospholipase-like"/>
    <property type="match status" value="1"/>
</dbReference>
<feature type="short sequence motif" description="GXSXG" evidence="2">
    <location>
        <begin position="66"/>
        <end position="70"/>
    </location>
</feature>
<evidence type="ECO:0000313" key="5">
    <source>
        <dbReference type="Proteomes" id="UP000267223"/>
    </source>
</evidence>
<sequence>MAKPNLEKLSSQRKQAFENLNINPRKRVILCLDGGGMRGILTIQLLKKLEQIAGIPCYELFDMVAGTSTGGIIAGLITTGHPAEDIEKMYVNLVTEVFDERFLGNRFINPPAFTKEKYRSILKGIIKDINLQDACRLHDLDLMITAHDISASEETFFSCFKQDDESYYGTYKNVLLRSVMEATMSAPTYFYPLERFLDGGTTTYNNPSLAAFMEAVSYSRADKMSNLSAYQIADITLFSFGTGISREFIKPNDTINPHGIDVKFWLNWLMSHMGQDASAMQVNTFRSPMISETIDFRRYQISLDPTAISKIPNTDALDEFKYGSKWLHDLNESILADIDMADVTKFDLMKIIGQQMAEYIVQSGNNFRKDLINERCNDLLVTASGDITRIQTQMSSPEWLDNFKA</sequence>
<dbReference type="InterPro" id="IPR047156">
    <property type="entry name" value="Teg/CotR/CapV-like"/>
</dbReference>
<feature type="short sequence motif" description="DGA/G" evidence="2">
    <location>
        <begin position="198"/>
        <end position="200"/>
    </location>
</feature>
<dbReference type="PANTHER" id="PTHR24138:SF10">
    <property type="entry name" value="PHOSPHOLIPASE A2"/>
    <property type="match status" value="1"/>
</dbReference>
<dbReference type="CDD" id="cd07199">
    <property type="entry name" value="Pat17_PNPLA8_PNPLA9_like"/>
    <property type="match status" value="1"/>
</dbReference>
<proteinExistence type="predicted"/>
<reference evidence="4 5" key="1">
    <citation type="submission" date="2018-11" db="EMBL/GenBank/DDBJ databases">
        <title>Draft genome sequence of Ferruginibacter sp. BO-59.</title>
        <authorList>
            <person name="Im W.T."/>
        </authorList>
    </citation>
    <scope>NUCLEOTIDE SEQUENCE [LARGE SCALE GENOMIC DNA]</scope>
    <source>
        <strain evidence="4 5">BO-59</strain>
    </source>
</reference>
<dbReference type="GO" id="GO:0016042">
    <property type="term" value="P:lipid catabolic process"/>
    <property type="evidence" value="ECO:0007669"/>
    <property type="project" value="UniProtKB-UniRule"/>
</dbReference>
<feature type="active site" description="Proton acceptor" evidence="2">
    <location>
        <position position="198"/>
    </location>
</feature>
<dbReference type="Gene3D" id="3.40.1090.10">
    <property type="entry name" value="Cytosolic phospholipase A2 catalytic domain"/>
    <property type="match status" value="1"/>
</dbReference>
<feature type="domain" description="PNPLA" evidence="3">
    <location>
        <begin position="30"/>
        <end position="212"/>
    </location>
</feature>
<gene>
    <name evidence="4" type="ORF">EFY79_05365</name>
</gene>
<dbReference type="AlphaFoldDB" id="A0A3M9NMR8"/>
<dbReference type="OrthoDB" id="9807112at2"/>
<keyword evidence="5" id="KW-1185">Reference proteome</keyword>
<organism evidence="4 5">
    <name type="scientific">Hanamia caeni</name>
    <dbReference type="NCBI Taxonomy" id="2294116"/>
    <lineage>
        <taxon>Bacteria</taxon>
        <taxon>Pseudomonadati</taxon>
        <taxon>Bacteroidota</taxon>
        <taxon>Chitinophagia</taxon>
        <taxon>Chitinophagales</taxon>
        <taxon>Chitinophagaceae</taxon>
        <taxon>Hanamia</taxon>
    </lineage>
</organism>
<comment type="caution">
    <text evidence="4">The sequence shown here is derived from an EMBL/GenBank/DDBJ whole genome shotgun (WGS) entry which is preliminary data.</text>
</comment>
<name>A0A3M9NMR8_9BACT</name>
<dbReference type="PROSITE" id="PS51635">
    <property type="entry name" value="PNPLA"/>
    <property type="match status" value="1"/>
</dbReference>
<keyword evidence="2" id="KW-0442">Lipid degradation</keyword>
<keyword evidence="1 2" id="KW-0443">Lipid metabolism</keyword>
<feature type="short sequence motif" description="GXGXXG" evidence="2">
    <location>
        <begin position="34"/>
        <end position="39"/>
    </location>
</feature>
<protein>
    <recommendedName>
        <fullName evidence="3">PNPLA domain-containing protein</fullName>
    </recommendedName>
</protein>
<dbReference type="InterPro" id="IPR016035">
    <property type="entry name" value="Acyl_Trfase/lysoPLipase"/>
</dbReference>
<keyword evidence="2" id="KW-0378">Hydrolase</keyword>